<evidence type="ECO:0000313" key="1">
    <source>
        <dbReference type="EMBL" id="VVD83639.1"/>
    </source>
</evidence>
<reference evidence="1 2" key="1">
    <citation type="submission" date="2019-08" db="EMBL/GenBank/DDBJ databases">
        <authorList>
            <person name="Peeters C."/>
        </authorList>
    </citation>
    <scope>NUCLEOTIDE SEQUENCE [LARGE SCALE GENOMIC DNA]</scope>
    <source>
        <strain evidence="1 2">LMG 31113</strain>
    </source>
</reference>
<protein>
    <submittedName>
        <fullName evidence="1">Uncharacterized protein</fullName>
    </submittedName>
</protein>
<gene>
    <name evidence="1" type="ORF">PFI31113_01243</name>
</gene>
<evidence type="ECO:0000313" key="2">
    <source>
        <dbReference type="Proteomes" id="UP000382577"/>
    </source>
</evidence>
<proteinExistence type="predicted"/>
<dbReference type="AlphaFoldDB" id="A0A5E4TC24"/>
<name>A0A5E4TC24_9BURK</name>
<sequence>MPADEEGKHCFSAYRVDRIGLVESRNIFFYRPDSLPDSTGFRRLIGR</sequence>
<accession>A0A5E4TC24</accession>
<dbReference type="Proteomes" id="UP000382577">
    <property type="component" value="Unassembled WGS sequence"/>
</dbReference>
<organism evidence="1 2">
    <name type="scientific">Pandoraea fibrosis</name>
    <dbReference type="NCBI Taxonomy" id="1891094"/>
    <lineage>
        <taxon>Bacteria</taxon>
        <taxon>Pseudomonadati</taxon>
        <taxon>Pseudomonadota</taxon>
        <taxon>Betaproteobacteria</taxon>
        <taxon>Burkholderiales</taxon>
        <taxon>Burkholderiaceae</taxon>
        <taxon>Pandoraea</taxon>
    </lineage>
</organism>
<dbReference type="EMBL" id="CABPRW010000002">
    <property type="protein sequence ID" value="VVD83639.1"/>
    <property type="molecule type" value="Genomic_DNA"/>
</dbReference>